<dbReference type="EMBL" id="ML211235">
    <property type="protein sequence ID" value="TFK85751.1"/>
    <property type="molecule type" value="Genomic_DNA"/>
</dbReference>
<sequence length="534" mass="57009">MKDVSFEPLYDIVPSDSARPLLVQGSKFWLILVSNLLVDLLSALDLTAVSTALPTIVDDLHGTDFIWAGSAYTIASTAVLPLIGGLVSSFGRRPILLFFIACFAAGSAITGAAQSMNMLIAGRAVQGFGGGGCLSVAEIVCADMIPLPERGKFQGITAAVWAAACAIGPPIGGALAGAGAWRWLFFLNLPLCGIALVANYAFLRVHTPKESFMKKVKQMDWAGHALVIGSTVSLLLALTWGGVQYTWVSPRVLVPLVVGAVGLLAFLAVEYLRPKEQTIPRFFFTNRTMFSGYAGTFFHGIAALSAIYYLPVYFQAVHGASGAAAGVDMFGLSFTIPIFSIVCGVSVPMLNIYRPQNYIGWALIIVGFGVLSLLDESSTRAQYIGYQVPLGMGLGIIWLSTQFAILAPLPVSNNAHAIAFYTFTRSFAQSWGVVIGGTILQNTLARALPSAFVNTLPRGVEIAYSAIPALVDLAEPIKSEVLLAFARSTRLIWLVMIGVGGAGFLSCSLMREVPMRTDMDETWAVKESEKGRTP</sequence>
<dbReference type="Gene3D" id="1.20.1720.10">
    <property type="entry name" value="Multidrug resistance protein D"/>
    <property type="match status" value="1"/>
</dbReference>
<evidence type="ECO:0000313" key="7">
    <source>
        <dbReference type="EMBL" id="TFK85751.1"/>
    </source>
</evidence>
<keyword evidence="2 5" id="KW-0812">Transmembrane</keyword>
<dbReference type="InterPro" id="IPR036259">
    <property type="entry name" value="MFS_trans_sf"/>
</dbReference>
<dbReference type="InParanoid" id="A0A5C3P8D5"/>
<evidence type="ECO:0000259" key="6">
    <source>
        <dbReference type="PROSITE" id="PS50850"/>
    </source>
</evidence>
<dbReference type="InterPro" id="IPR011701">
    <property type="entry name" value="MFS"/>
</dbReference>
<feature type="transmembrane region" description="Helical" evidence="5">
    <location>
        <begin position="95"/>
        <end position="113"/>
    </location>
</feature>
<reference evidence="7 8" key="1">
    <citation type="journal article" date="2019" name="Nat. Ecol. Evol.">
        <title>Megaphylogeny resolves global patterns of mushroom evolution.</title>
        <authorList>
            <person name="Varga T."/>
            <person name="Krizsan K."/>
            <person name="Foldi C."/>
            <person name="Dima B."/>
            <person name="Sanchez-Garcia M."/>
            <person name="Sanchez-Ramirez S."/>
            <person name="Szollosi G.J."/>
            <person name="Szarkandi J.G."/>
            <person name="Papp V."/>
            <person name="Albert L."/>
            <person name="Andreopoulos W."/>
            <person name="Angelini C."/>
            <person name="Antonin V."/>
            <person name="Barry K.W."/>
            <person name="Bougher N.L."/>
            <person name="Buchanan P."/>
            <person name="Buyck B."/>
            <person name="Bense V."/>
            <person name="Catcheside P."/>
            <person name="Chovatia M."/>
            <person name="Cooper J."/>
            <person name="Damon W."/>
            <person name="Desjardin D."/>
            <person name="Finy P."/>
            <person name="Geml J."/>
            <person name="Haridas S."/>
            <person name="Hughes K."/>
            <person name="Justo A."/>
            <person name="Karasinski D."/>
            <person name="Kautmanova I."/>
            <person name="Kiss B."/>
            <person name="Kocsube S."/>
            <person name="Kotiranta H."/>
            <person name="LaButti K.M."/>
            <person name="Lechner B.E."/>
            <person name="Liimatainen K."/>
            <person name="Lipzen A."/>
            <person name="Lukacs Z."/>
            <person name="Mihaltcheva S."/>
            <person name="Morgado L.N."/>
            <person name="Niskanen T."/>
            <person name="Noordeloos M.E."/>
            <person name="Ohm R.A."/>
            <person name="Ortiz-Santana B."/>
            <person name="Ovrebo C."/>
            <person name="Racz N."/>
            <person name="Riley R."/>
            <person name="Savchenko A."/>
            <person name="Shiryaev A."/>
            <person name="Soop K."/>
            <person name="Spirin V."/>
            <person name="Szebenyi C."/>
            <person name="Tomsovsky M."/>
            <person name="Tulloss R.E."/>
            <person name="Uehling J."/>
            <person name="Grigoriev I.V."/>
            <person name="Vagvolgyi C."/>
            <person name="Papp T."/>
            <person name="Martin F.M."/>
            <person name="Miettinen O."/>
            <person name="Hibbett D.S."/>
            <person name="Nagy L.G."/>
        </authorList>
    </citation>
    <scope>NUCLEOTIDE SEQUENCE [LARGE SCALE GENOMIC DNA]</scope>
    <source>
        <strain evidence="7 8">HHB13444</strain>
    </source>
</reference>
<feature type="transmembrane region" description="Helical" evidence="5">
    <location>
        <begin position="491"/>
        <end position="510"/>
    </location>
</feature>
<feature type="transmembrane region" description="Helical" evidence="5">
    <location>
        <begin position="386"/>
        <end position="406"/>
    </location>
</feature>
<dbReference type="PROSITE" id="PS50850">
    <property type="entry name" value="MFS"/>
    <property type="match status" value="1"/>
</dbReference>
<dbReference type="Proteomes" id="UP000308197">
    <property type="component" value="Unassembled WGS sequence"/>
</dbReference>
<accession>A0A5C3P8D5</accession>
<evidence type="ECO:0000256" key="1">
    <source>
        <dbReference type="ARBA" id="ARBA00004141"/>
    </source>
</evidence>
<feature type="transmembrane region" description="Helical" evidence="5">
    <location>
        <begin position="418"/>
        <end position="440"/>
    </location>
</feature>
<dbReference type="InterPro" id="IPR020846">
    <property type="entry name" value="MFS_dom"/>
</dbReference>
<feature type="transmembrane region" description="Helical" evidence="5">
    <location>
        <begin position="252"/>
        <end position="269"/>
    </location>
</feature>
<feature type="transmembrane region" description="Helical" evidence="5">
    <location>
        <begin position="65"/>
        <end position="83"/>
    </location>
</feature>
<feature type="transmembrane region" description="Helical" evidence="5">
    <location>
        <begin position="158"/>
        <end position="177"/>
    </location>
</feature>
<dbReference type="Gene3D" id="1.20.1250.20">
    <property type="entry name" value="MFS general substrate transporter like domains"/>
    <property type="match status" value="1"/>
</dbReference>
<feature type="transmembrane region" description="Helical" evidence="5">
    <location>
        <begin position="330"/>
        <end position="351"/>
    </location>
</feature>
<proteinExistence type="predicted"/>
<dbReference type="STRING" id="1314778.A0A5C3P8D5"/>
<evidence type="ECO:0000313" key="8">
    <source>
        <dbReference type="Proteomes" id="UP000308197"/>
    </source>
</evidence>
<gene>
    <name evidence="7" type="ORF">K466DRAFT_551602</name>
</gene>
<dbReference type="PANTHER" id="PTHR23501">
    <property type="entry name" value="MAJOR FACILITATOR SUPERFAMILY"/>
    <property type="match status" value="1"/>
</dbReference>
<feature type="transmembrane region" description="Helical" evidence="5">
    <location>
        <begin position="290"/>
        <end position="310"/>
    </location>
</feature>
<keyword evidence="8" id="KW-1185">Reference proteome</keyword>
<feature type="transmembrane region" description="Helical" evidence="5">
    <location>
        <begin position="358"/>
        <end position="374"/>
    </location>
</feature>
<feature type="domain" description="Major facilitator superfamily (MFS) profile" evidence="6">
    <location>
        <begin position="31"/>
        <end position="490"/>
    </location>
</feature>
<feature type="transmembrane region" description="Helical" evidence="5">
    <location>
        <begin position="222"/>
        <end position="240"/>
    </location>
</feature>
<comment type="subcellular location">
    <subcellularLocation>
        <location evidence="1">Membrane</location>
        <topology evidence="1">Multi-pass membrane protein</topology>
    </subcellularLocation>
</comment>
<dbReference type="Pfam" id="PF07690">
    <property type="entry name" value="MFS_1"/>
    <property type="match status" value="1"/>
</dbReference>
<evidence type="ECO:0000256" key="2">
    <source>
        <dbReference type="ARBA" id="ARBA00022692"/>
    </source>
</evidence>
<keyword evidence="3 5" id="KW-1133">Transmembrane helix</keyword>
<dbReference type="GO" id="GO:0022857">
    <property type="term" value="F:transmembrane transporter activity"/>
    <property type="evidence" value="ECO:0007669"/>
    <property type="project" value="InterPro"/>
</dbReference>
<organism evidence="7 8">
    <name type="scientific">Polyporus arcularius HHB13444</name>
    <dbReference type="NCBI Taxonomy" id="1314778"/>
    <lineage>
        <taxon>Eukaryota</taxon>
        <taxon>Fungi</taxon>
        <taxon>Dikarya</taxon>
        <taxon>Basidiomycota</taxon>
        <taxon>Agaricomycotina</taxon>
        <taxon>Agaricomycetes</taxon>
        <taxon>Polyporales</taxon>
        <taxon>Polyporaceae</taxon>
        <taxon>Polyporus</taxon>
    </lineage>
</organism>
<keyword evidence="4 5" id="KW-0472">Membrane</keyword>
<dbReference type="PANTHER" id="PTHR23501:SF102">
    <property type="entry name" value="DRUG TRANSPORTER, PUTATIVE (AFU_ORTHOLOGUE AFUA_3G08530)-RELATED"/>
    <property type="match status" value="1"/>
</dbReference>
<feature type="transmembrane region" description="Helical" evidence="5">
    <location>
        <begin position="183"/>
        <end position="202"/>
    </location>
</feature>
<dbReference type="SUPFAM" id="SSF103473">
    <property type="entry name" value="MFS general substrate transporter"/>
    <property type="match status" value="1"/>
</dbReference>
<name>A0A5C3P8D5_9APHY</name>
<feature type="transmembrane region" description="Helical" evidence="5">
    <location>
        <begin position="28"/>
        <end position="53"/>
    </location>
</feature>
<feature type="transmembrane region" description="Helical" evidence="5">
    <location>
        <begin position="125"/>
        <end position="146"/>
    </location>
</feature>
<evidence type="ECO:0000256" key="5">
    <source>
        <dbReference type="SAM" id="Phobius"/>
    </source>
</evidence>
<evidence type="ECO:0000256" key="4">
    <source>
        <dbReference type="ARBA" id="ARBA00023136"/>
    </source>
</evidence>
<dbReference type="GO" id="GO:0005886">
    <property type="term" value="C:plasma membrane"/>
    <property type="evidence" value="ECO:0007669"/>
    <property type="project" value="TreeGrafter"/>
</dbReference>
<dbReference type="AlphaFoldDB" id="A0A5C3P8D5"/>
<protein>
    <submittedName>
        <fullName evidence="7">MFS general substrate transporter</fullName>
    </submittedName>
</protein>
<evidence type="ECO:0000256" key="3">
    <source>
        <dbReference type="ARBA" id="ARBA00022989"/>
    </source>
</evidence>